<dbReference type="Proteomes" id="UP000000311">
    <property type="component" value="Unassembled WGS sequence"/>
</dbReference>
<proteinExistence type="predicted"/>
<evidence type="ECO:0000313" key="3">
    <source>
        <dbReference type="Proteomes" id="UP000000311"/>
    </source>
</evidence>
<feature type="compositionally biased region" description="Polar residues" evidence="1">
    <location>
        <begin position="61"/>
        <end position="71"/>
    </location>
</feature>
<reference evidence="2 3" key="1">
    <citation type="journal article" date="2010" name="Science">
        <title>Genomic comparison of the ants Camponotus floridanus and Harpegnathos saltator.</title>
        <authorList>
            <person name="Bonasio R."/>
            <person name="Zhang G."/>
            <person name="Ye C."/>
            <person name="Mutti N.S."/>
            <person name="Fang X."/>
            <person name="Qin N."/>
            <person name="Donahue G."/>
            <person name="Yang P."/>
            <person name="Li Q."/>
            <person name="Li C."/>
            <person name="Zhang P."/>
            <person name="Huang Z."/>
            <person name="Berger S.L."/>
            <person name="Reinberg D."/>
            <person name="Wang J."/>
            <person name="Liebig J."/>
        </authorList>
    </citation>
    <scope>NUCLEOTIDE SEQUENCE [LARGE SCALE GENOMIC DNA]</scope>
    <source>
        <strain evidence="3">C129</strain>
    </source>
</reference>
<sequence>MHYGQGSSLRSTFDSVEQQQRDPIAPLVFSNVDIGNYTEDKVHTKMFPHASKETMRRKQQSNRMNKFASNFSHKRSKLQQEEEEEEEEKMRRSSRRNTKYQDETSHNKSVCRLTRAGLTQPMDSCVYKVPGRLKRGGEEKPFAEKKNIKSAKPFAIDLAENPLVGLPRAP</sequence>
<accession>E1ZXC5</accession>
<name>E1ZXC5_CAMFO</name>
<organism evidence="3">
    <name type="scientific">Camponotus floridanus</name>
    <name type="common">Florida carpenter ant</name>
    <dbReference type="NCBI Taxonomy" id="104421"/>
    <lineage>
        <taxon>Eukaryota</taxon>
        <taxon>Metazoa</taxon>
        <taxon>Ecdysozoa</taxon>
        <taxon>Arthropoda</taxon>
        <taxon>Hexapoda</taxon>
        <taxon>Insecta</taxon>
        <taxon>Pterygota</taxon>
        <taxon>Neoptera</taxon>
        <taxon>Endopterygota</taxon>
        <taxon>Hymenoptera</taxon>
        <taxon>Apocrita</taxon>
        <taxon>Aculeata</taxon>
        <taxon>Formicoidea</taxon>
        <taxon>Formicidae</taxon>
        <taxon>Formicinae</taxon>
        <taxon>Camponotus</taxon>
    </lineage>
</organism>
<protein>
    <submittedName>
        <fullName evidence="2">Uncharacterized protein</fullName>
    </submittedName>
</protein>
<evidence type="ECO:0000313" key="2">
    <source>
        <dbReference type="EMBL" id="EFN74215.1"/>
    </source>
</evidence>
<dbReference type="InParanoid" id="E1ZXC5"/>
<dbReference type="AlphaFoldDB" id="E1ZXC5"/>
<dbReference type="EMBL" id="GL435030">
    <property type="protein sequence ID" value="EFN74215.1"/>
    <property type="molecule type" value="Genomic_DNA"/>
</dbReference>
<feature type="region of interest" description="Disordered" evidence="1">
    <location>
        <begin position="43"/>
        <end position="115"/>
    </location>
</feature>
<gene>
    <name evidence="2" type="ORF">EAG_14127</name>
</gene>
<keyword evidence="3" id="KW-1185">Reference proteome</keyword>
<evidence type="ECO:0000256" key="1">
    <source>
        <dbReference type="SAM" id="MobiDB-lite"/>
    </source>
</evidence>